<dbReference type="InterPro" id="IPR017945">
    <property type="entry name" value="DHBP_synth_RibB-like_a/b_dom"/>
</dbReference>
<dbReference type="STRING" id="580332.Slit_0295"/>
<dbReference type="PANTHER" id="PTHR17490:SF18">
    <property type="entry name" value="THREONYLCARBAMOYL-AMP SYNTHASE"/>
    <property type="match status" value="1"/>
</dbReference>
<evidence type="ECO:0000259" key="10">
    <source>
        <dbReference type="PROSITE" id="PS51163"/>
    </source>
</evidence>
<dbReference type="SUPFAM" id="SSF55821">
    <property type="entry name" value="YrdC/RibB"/>
    <property type="match status" value="1"/>
</dbReference>
<dbReference type="GO" id="GO:0061710">
    <property type="term" value="F:L-threonylcarbamoyladenylate synthase"/>
    <property type="evidence" value="ECO:0007669"/>
    <property type="project" value="UniProtKB-EC"/>
</dbReference>
<evidence type="ECO:0000256" key="3">
    <source>
        <dbReference type="ARBA" id="ARBA00022679"/>
    </source>
</evidence>
<dbReference type="HOGENOM" id="CLU_031397_6_1_4"/>
<dbReference type="GO" id="GO:0003725">
    <property type="term" value="F:double-stranded RNA binding"/>
    <property type="evidence" value="ECO:0007669"/>
    <property type="project" value="InterPro"/>
</dbReference>
<dbReference type="RefSeq" id="WP_013028436.1">
    <property type="nucleotide sequence ID" value="NC_013959.1"/>
</dbReference>
<keyword evidence="4 9" id="KW-0819">tRNA processing</keyword>
<accession>D5CLE9</accession>
<comment type="similarity">
    <text evidence="9">Belongs to the SUA5 family. TsaC subfamily.</text>
</comment>
<dbReference type="AlphaFoldDB" id="D5CLE9"/>
<dbReference type="Proteomes" id="UP000001625">
    <property type="component" value="Chromosome"/>
</dbReference>
<evidence type="ECO:0000256" key="7">
    <source>
        <dbReference type="ARBA" id="ARBA00022840"/>
    </source>
</evidence>
<dbReference type="GO" id="GO:0002949">
    <property type="term" value="P:tRNA threonylcarbamoyladenosine modification"/>
    <property type="evidence" value="ECO:0007669"/>
    <property type="project" value="UniProtKB-UniRule"/>
</dbReference>
<evidence type="ECO:0000256" key="2">
    <source>
        <dbReference type="ARBA" id="ARBA00022490"/>
    </source>
</evidence>
<name>D5CLE9_SIDLE</name>
<sequence>MQRETYSSRQLAAYLKRGGLIAYPTESCYGLGCDPANRAAVLRLLKLKRRPQRKGLILIASHYRQVARYLQPLAPADQARLQHEGAQAVTYLMPVRSSAPRWLRGTHDTLAVRLTAHPFARQLCRSADSALVSTSANRSGQRPAKTYADCRRLFGNKVWVLRGRVGKRKQPSTIRAWSDGKIIRK</sequence>
<dbReference type="eggNOG" id="COG0009">
    <property type="taxonomic scope" value="Bacteria"/>
</dbReference>
<dbReference type="PROSITE" id="PS51163">
    <property type="entry name" value="YRDC"/>
    <property type="match status" value="1"/>
</dbReference>
<evidence type="ECO:0000256" key="9">
    <source>
        <dbReference type="HAMAP-Rule" id="MF_01852"/>
    </source>
</evidence>
<evidence type="ECO:0000256" key="1">
    <source>
        <dbReference type="ARBA" id="ARBA00004496"/>
    </source>
</evidence>
<proteinExistence type="inferred from homology"/>
<dbReference type="Gene3D" id="3.90.870.10">
    <property type="entry name" value="DHBP synthase"/>
    <property type="match status" value="1"/>
</dbReference>
<gene>
    <name evidence="9" type="primary">tsaC</name>
    <name evidence="11" type="ordered locus">Slit_0295</name>
</gene>
<comment type="subcellular location">
    <subcellularLocation>
        <location evidence="1 9">Cytoplasm</location>
    </subcellularLocation>
</comment>
<dbReference type="HAMAP" id="MF_01852">
    <property type="entry name" value="TsaC"/>
    <property type="match status" value="1"/>
</dbReference>
<evidence type="ECO:0000313" key="11">
    <source>
        <dbReference type="EMBL" id="ADE10537.1"/>
    </source>
</evidence>
<dbReference type="KEGG" id="slt:Slit_0295"/>
<evidence type="ECO:0000256" key="4">
    <source>
        <dbReference type="ARBA" id="ARBA00022694"/>
    </source>
</evidence>
<keyword evidence="7 9" id="KW-0067">ATP-binding</keyword>
<dbReference type="GO" id="GO:0006450">
    <property type="term" value="P:regulation of translational fidelity"/>
    <property type="evidence" value="ECO:0007669"/>
    <property type="project" value="TreeGrafter"/>
</dbReference>
<feature type="domain" description="YrdC-like" evidence="10">
    <location>
        <begin position="5"/>
        <end position="185"/>
    </location>
</feature>
<dbReference type="EMBL" id="CP001965">
    <property type="protein sequence ID" value="ADE10537.1"/>
    <property type="molecule type" value="Genomic_DNA"/>
</dbReference>
<dbReference type="GO" id="GO:0005524">
    <property type="term" value="F:ATP binding"/>
    <property type="evidence" value="ECO:0007669"/>
    <property type="project" value="UniProtKB-UniRule"/>
</dbReference>
<dbReference type="PANTHER" id="PTHR17490">
    <property type="entry name" value="SUA5"/>
    <property type="match status" value="1"/>
</dbReference>
<dbReference type="InterPro" id="IPR050156">
    <property type="entry name" value="TC-AMP_synthase_SUA5"/>
</dbReference>
<dbReference type="GO" id="GO:0000049">
    <property type="term" value="F:tRNA binding"/>
    <property type="evidence" value="ECO:0007669"/>
    <property type="project" value="TreeGrafter"/>
</dbReference>
<comment type="function">
    <text evidence="9">Required for the formation of a threonylcarbamoyl group on adenosine at position 37 (t(6)A37) in tRNAs that read codons beginning with adenine. Catalyzes the conversion of L-threonine, HCO(3)(-)/CO(2) and ATP to give threonylcarbamoyl-AMP (TC-AMP) as the acyladenylate intermediate, with the release of diphosphate.</text>
</comment>
<protein>
    <recommendedName>
        <fullName evidence="9">Threonylcarbamoyl-AMP synthase</fullName>
        <shortName evidence="9">TC-AMP synthase</shortName>
        <ecNumber evidence="9">2.7.7.87</ecNumber>
    </recommendedName>
    <alternativeName>
        <fullName evidence="9">L-threonylcarbamoyladenylate synthase</fullName>
    </alternativeName>
    <alternativeName>
        <fullName evidence="9">t(6)A37 threonylcarbamoyladenosine biosynthesis protein TsaC</fullName>
    </alternativeName>
    <alternativeName>
        <fullName evidence="9">tRNA threonylcarbamoyladenosine biosynthesis protein TsaC</fullName>
    </alternativeName>
</protein>
<dbReference type="EC" id="2.7.7.87" evidence="9"/>
<dbReference type="InterPro" id="IPR023535">
    <property type="entry name" value="TC-AMP_synthase"/>
</dbReference>
<evidence type="ECO:0000256" key="8">
    <source>
        <dbReference type="ARBA" id="ARBA00048366"/>
    </source>
</evidence>
<keyword evidence="6 9" id="KW-0547">Nucleotide-binding</keyword>
<keyword evidence="2 9" id="KW-0963">Cytoplasm</keyword>
<dbReference type="InterPro" id="IPR006070">
    <property type="entry name" value="Sua5-like_dom"/>
</dbReference>
<dbReference type="Pfam" id="PF01300">
    <property type="entry name" value="Sua5_yciO_yrdC"/>
    <property type="match status" value="1"/>
</dbReference>
<dbReference type="GO" id="GO:0005737">
    <property type="term" value="C:cytoplasm"/>
    <property type="evidence" value="ECO:0007669"/>
    <property type="project" value="UniProtKB-SubCell"/>
</dbReference>
<keyword evidence="3 9" id="KW-0808">Transferase</keyword>
<evidence type="ECO:0000313" key="12">
    <source>
        <dbReference type="Proteomes" id="UP000001625"/>
    </source>
</evidence>
<organism evidence="11 12">
    <name type="scientific">Sideroxydans lithotrophicus (strain ES-1)</name>
    <dbReference type="NCBI Taxonomy" id="580332"/>
    <lineage>
        <taxon>Bacteria</taxon>
        <taxon>Pseudomonadati</taxon>
        <taxon>Pseudomonadota</taxon>
        <taxon>Betaproteobacteria</taxon>
        <taxon>Nitrosomonadales</taxon>
        <taxon>Gallionellaceae</taxon>
        <taxon>Sideroxydans</taxon>
    </lineage>
</organism>
<reference evidence="11 12" key="1">
    <citation type="submission" date="2010-03" db="EMBL/GenBank/DDBJ databases">
        <title>Complete sequence of Sideroxydans lithotrophicus ES-1.</title>
        <authorList>
            <consortium name="US DOE Joint Genome Institute"/>
            <person name="Lucas S."/>
            <person name="Copeland A."/>
            <person name="Lapidus A."/>
            <person name="Cheng J.-F."/>
            <person name="Bruce D."/>
            <person name="Goodwin L."/>
            <person name="Pitluck S."/>
            <person name="Munk A.C."/>
            <person name="Detter J.C."/>
            <person name="Han C."/>
            <person name="Tapia R."/>
            <person name="Larimer F."/>
            <person name="Land M."/>
            <person name="Hauser L."/>
            <person name="Kyrpides N."/>
            <person name="Ivanova N."/>
            <person name="Emerson D."/>
            <person name="Woyke T."/>
        </authorList>
    </citation>
    <scope>NUCLEOTIDE SEQUENCE [LARGE SCALE GENOMIC DNA]</scope>
    <source>
        <strain evidence="11 12">ES-1</strain>
    </source>
</reference>
<evidence type="ECO:0000256" key="6">
    <source>
        <dbReference type="ARBA" id="ARBA00022741"/>
    </source>
</evidence>
<keyword evidence="5 9" id="KW-0548">Nucleotidyltransferase</keyword>
<evidence type="ECO:0000256" key="5">
    <source>
        <dbReference type="ARBA" id="ARBA00022695"/>
    </source>
</evidence>
<keyword evidence="12" id="KW-1185">Reference proteome</keyword>
<comment type="catalytic activity">
    <reaction evidence="8 9">
        <text>L-threonine + hydrogencarbonate + ATP = L-threonylcarbamoyladenylate + diphosphate + H2O</text>
        <dbReference type="Rhea" id="RHEA:36407"/>
        <dbReference type="ChEBI" id="CHEBI:15377"/>
        <dbReference type="ChEBI" id="CHEBI:17544"/>
        <dbReference type="ChEBI" id="CHEBI:30616"/>
        <dbReference type="ChEBI" id="CHEBI:33019"/>
        <dbReference type="ChEBI" id="CHEBI:57926"/>
        <dbReference type="ChEBI" id="CHEBI:73682"/>
        <dbReference type="EC" id="2.7.7.87"/>
    </reaction>
</comment>